<dbReference type="EMBL" id="VDUY01000005">
    <property type="protein sequence ID" value="TXL64721.1"/>
    <property type="molecule type" value="Genomic_DNA"/>
</dbReference>
<keyword evidence="4" id="KW-1185">Reference proteome</keyword>
<dbReference type="Proteomes" id="UP000321548">
    <property type="component" value="Unassembled WGS sequence"/>
</dbReference>
<accession>A0A5C8NU89</accession>
<dbReference type="RefSeq" id="WP_147704970.1">
    <property type="nucleotide sequence ID" value="NZ_VDUY01000005.1"/>
</dbReference>
<dbReference type="SUPFAM" id="SSF53850">
    <property type="entry name" value="Periplasmic binding protein-like II"/>
    <property type="match status" value="1"/>
</dbReference>
<dbReference type="Gene3D" id="3.40.190.150">
    <property type="entry name" value="Bordetella uptake gene, domain 1"/>
    <property type="match status" value="1"/>
</dbReference>
<feature type="signal peptide" evidence="2">
    <location>
        <begin position="1"/>
        <end position="24"/>
    </location>
</feature>
<comment type="caution">
    <text evidence="3">The sequence shown here is derived from an EMBL/GenBank/DDBJ whole genome shotgun (WGS) entry which is preliminary data.</text>
</comment>
<dbReference type="InterPro" id="IPR042100">
    <property type="entry name" value="Bug_dom1"/>
</dbReference>
<feature type="chain" id="PRO_5023061170" evidence="2">
    <location>
        <begin position="25"/>
        <end position="319"/>
    </location>
</feature>
<evidence type="ECO:0000256" key="1">
    <source>
        <dbReference type="ARBA" id="ARBA00006987"/>
    </source>
</evidence>
<sequence>MKRRTLVMGGVLAALSIATSPSMANDWPAKPVRLIVPYPAGGNSDHIARFIGERVGQAIGQPIVVENRAGAGATIGAQAAASAPADGYTFLLAPTAVVAITPHLRKVPYDPADLTPIAKVSGSYGMAVARKDLPANDFKELVELARKSPGKLTFGSAGTATITHLIGEIVNMKAGIKTLHVPYKGSAPALNDLIGGQIDLIYDSVALTAIKAGQAKPLAATGKYRHPELPDVPTTAELGYPMDTSSWFGLFAPKGTPAAVVDRMSAEVQKALADPAAKSKMEAFSQYPDYENPAQFAKTVAADSAMFKALISTAGIKVD</sequence>
<dbReference type="Gene3D" id="3.40.190.10">
    <property type="entry name" value="Periplasmic binding protein-like II"/>
    <property type="match status" value="1"/>
</dbReference>
<gene>
    <name evidence="3" type="ORF">FHP08_13335</name>
</gene>
<name>A0A5C8NU89_9BURK</name>
<evidence type="ECO:0000256" key="2">
    <source>
        <dbReference type="SAM" id="SignalP"/>
    </source>
</evidence>
<protein>
    <submittedName>
        <fullName evidence="3">Tripartite tricarboxylate transporter substrate binding protein</fullName>
    </submittedName>
</protein>
<dbReference type="OrthoDB" id="9135719at2"/>
<dbReference type="PANTHER" id="PTHR42928">
    <property type="entry name" value="TRICARBOXYLATE-BINDING PROTEIN"/>
    <property type="match status" value="1"/>
</dbReference>
<reference evidence="3 4" key="1">
    <citation type="submission" date="2019-06" db="EMBL/GenBank/DDBJ databases">
        <title>Quisquiliibacterium sp. nov., isolated from a maize field.</title>
        <authorList>
            <person name="Lin S.-Y."/>
            <person name="Tsai C.-F."/>
            <person name="Young C.-C."/>
        </authorList>
    </citation>
    <scope>NUCLEOTIDE SEQUENCE [LARGE SCALE GENOMIC DNA]</scope>
    <source>
        <strain evidence="3 4">CC-CFT501</strain>
    </source>
</reference>
<keyword evidence="2" id="KW-0732">Signal</keyword>
<organism evidence="3 4">
    <name type="scientific">Zeimonas arvi</name>
    <dbReference type="NCBI Taxonomy" id="2498847"/>
    <lineage>
        <taxon>Bacteria</taxon>
        <taxon>Pseudomonadati</taxon>
        <taxon>Pseudomonadota</taxon>
        <taxon>Betaproteobacteria</taxon>
        <taxon>Burkholderiales</taxon>
        <taxon>Burkholderiaceae</taxon>
        <taxon>Zeimonas</taxon>
    </lineage>
</organism>
<evidence type="ECO:0000313" key="3">
    <source>
        <dbReference type="EMBL" id="TXL64721.1"/>
    </source>
</evidence>
<comment type="similarity">
    <text evidence="1">Belongs to the UPF0065 (bug) family.</text>
</comment>
<proteinExistence type="inferred from homology"/>
<dbReference type="AlphaFoldDB" id="A0A5C8NU89"/>
<dbReference type="CDD" id="cd07012">
    <property type="entry name" value="PBP2_Bug_TTT"/>
    <property type="match status" value="1"/>
</dbReference>
<dbReference type="InterPro" id="IPR005064">
    <property type="entry name" value="BUG"/>
</dbReference>
<dbReference type="Pfam" id="PF03401">
    <property type="entry name" value="TctC"/>
    <property type="match status" value="1"/>
</dbReference>
<dbReference type="PANTHER" id="PTHR42928:SF5">
    <property type="entry name" value="BLR1237 PROTEIN"/>
    <property type="match status" value="1"/>
</dbReference>
<dbReference type="PIRSF" id="PIRSF017082">
    <property type="entry name" value="YflP"/>
    <property type="match status" value="1"/>
</dbReference>
<evidence type="ECO:0000313" key="4">
    <source>
        <dbReference type="Proteomes" id="UP000321548"/>
    </source>
</evidence>